<dbReference type="AlphaFoldDB" id="A0A6S6W8L9"/>
<organism evidence="2 3">
    <name type="scientific">Pyrenophora teres f. teres</name>
    <dbReference type="NCBI Taxonomy" id="97479"/>
    <lineage>
        <taxon>Eukaryota</taxon>
        <taxon>Fungi</taxon>
        <taxon>Dikarya</taxon>
        <taxon>Ascomycota</taxon>
        <taxon>Pezizomycotina</taxon>
        <taxon>Dothideomycetes</taxon>
        <taxon>Pleosporomycetidae</taxon>
        <taxon>Pleosporales</taxon>
        <taxon>Pleosporineae</taxon>
        <taxon>Pleosporaceae</taxon>
        <taxon>Pyrenophora</taxon>
    </lineage>
</organism>
<accession>A0A6S6W8L9</accession>
<dbReference type="EMBL" id="HG992983">
    <property type="protein sequence ID" value="CAE7195359.1"/>
    <property type="molecule type" value="Genomic_DNA"/>
</dbReference>
<feature type="compositionally biased region" description="Pro residues" evidence="1">
    <location>
        <begin position="7"/>
        <end position="19"/>
    </location>
</feature>
<sequence>MSAAAGAPPPPPPPPGPPDPPDDSNPFEKLPAELLLMIYEYAGSRSLPNLALAIYPTLQRHNLAPVLTIDTFIRITRNPNSIFSPVTNSALSRIPPELWLQVAHYLEPADRLSMIFAPFGPWFRVPVTRETQDRLTIWSRRSRIKR</sequence>
<reference evidence="2" key="1">
    <citation type="submission" date="2021-02" db="EMBL/GenBank/DDBJ databases">
        <authorList>
            <person name="Syme A R."/>
            <person name="Syme A R."/>
            <person name="Moolhuijzen P."/>
        </authorList>
    </citation>
    <scope>NUCLEOTIDE SEQUENCE</scope>
    <source>
        <strain evidence="2">W1-1</strain>
    </source>
</reference>
<evidence type="ECO:0000313" key="2">
    <source>
        <dbReference type="EMBL" id="CAE7195359.1"/>
    </source>
</evidence>
<feature type="region of interest" description="Disordered" evidence="1">
    <location>
        <begin position="1"/>
        <end position="26"/>
    </location>
</feature>
<proteinExistence type="predicted"/>
<evidence type="ECO:0000256" key="1">
    <source>
        <dbReference type="SAM" id="MobiDB-lite"/>
    </source>
</evidence>
<evidence type="ECO:0000313" key="3">
    <source>
        <dbReference type="Proteomes" id="UP000472372"/>
    </source>
</evidence>
<dbReference type="Proteomes" id="UP000472372">
    <property type="component" value="Chromosome 7"/>
</dbReference>
<name>A0A6S6W8L9_9PLEO</name>
<gene>
    <name evidence="2" type="ORF">PTTW11_08134</name>
</gene>
<protein>
    <submittedName>
        <fullName evidence="2">CAP N domain containing protein</fullName>
    </submittedName>
</protein>